<keyword evidence="3" id="KW-1185">Reference proteome</keyword>
<reference evidence="2 3" key="1">
    <citation type="submission" date="2023-11" db="EMBL/GenBank/DDBJ databases">
        <title>Coraliomargarita sp. nov., isolated from marine algae.</title>
        <authorList>
            <person name="Lee J.K."/>
            <person name="Baek J.H."/>
            <person name="Kim J.M."/>
            <person name="Choi D.G."/>
            <person name="Jeon C.O."/>
        </authorList>
    </citation>
    <scope>NUCLEOTIDE SEQUENCE [LARGE SCALE GENOMIC DNA]</scope>
    <source>
        <strain evidence="2 3">J2-16</strain>
    </source>
</reference>
<dbReference type="Proteomes" id="UP001324993">
    <property type="component" value="Chromosome"/>
</dbReference>
<feature type="signal peptide" evidence="1">
    <location>
        <begin position="1"/>
        <end position="22"/>
    </location>
</feature>
<dbReference type="EMBL" id="CP138858">
    <property type="protein sequence ID" value="WPJ96653.1"/>
    <property type="molecule type" value="Genomic_DNA"/>
</dbReference>
<organism evidence="2 3">
    <name type="scientific">Coraliomargarita algicola</name>
    <dbReference type="NCBI Taxonomy" id="3092156"/>
    <lineage>
        <taxon>Bacteria</taxon>
        <taxon>Pseudomonadati</taxon>
        <taxon>Verrucomicrobiota</taxon>
        <taxon>Opitutia</taxon>
        <taxon>Puniceicoccales</taxon>
        <taxon>Coraliomargaritaceae</taxon>
        <taxon>Coraliomargarita</taxon>
    </lineage>
</organism>
<proteinExistence type="predicted"/>
<evidence type="ECO:0000313" key="3">
    <source>
        <dbReference type="Proteomes" id="UP001324993"/>
    </source>
</evidence>
<evidence type="ECO:0000313" key="2">
    <source>
        <dbReference type="EMBL" id="WPJ96653.1"/>
    </source>
</evidence>
<protein>
    <submittedName>
        <fullName evidence="2">Uncharacterized protein</fullName>
    </submittedName>
</protein>
<sequence length="231" mass="25287">MKFRVIDASLLLLVLFWATASASVSFSSSGGVFDSLKINDEINFTVTSALEDTSFLLVLNDLFTSHTFSPDEDFLPTFVNQPTALINGSVESSLTLAWLVQESQWDDEYFPFTSGYDPLDLSVAYIFDDSISLTPGDTITLNVGMIIKQSGFDIPEPDSLSSSLVAHLIAASFDQRISDDQLISIIPEASFAIPIGMLCLATCTARMRSKRHHANCSKQLACNTMAEFEAK</sequence>
<gene>
    <name evidence="2" type="ORF">SH580_02915</name>
</gene>
<feature type="chain" id="PRO_5046134637" evidence="1">
    <location>
        <begin position="23"/>
        <end position="231"/>
    </location>
</feature>
<accession>A0ABZ0RNH7</accession>
<keyword evidence="1" id="KW-0732">Signal</keyword>
<evidence type="ECO:0000256" key="1">
    <source>
        <dbReference type="SAM" id="SignalP"/>
    </source>
</evidence>
<name>A0ABZ0RNH7_9BACT</name>
<dbReference type="RefSeq" id="WP_319833510.1">
    <property type="nucleotide sequence ID" value="NZ_CP138858.1"/>
</dbReference>